<evidence type="ECO:0000259" key="2">
    <source>
        <dbReference type="Pfam" id="PF24864"/>
    </source>
</evidence>
<protein>
    <recommendedName>
        <fullName evidence="2">DUF7730 domain-containing protein</fullName>
    </recommendedName>
</protein>
<name>A0ABR4KJ56_9EURO</name>
<dbReference type="GeneID" id="98160565"/>
<comment type="caution">
    <text evidence="3">The sequence shown here is derived from an EMBL/GenBank/DDBJ whole genome shotgun (WGS) entry which is preliminary data.</text>
</comment>
<dbReference type="InterPro" id="IPR056632">
    <property type="entry name" value="DUF7730"/>
</dbReference>
<evidence type="ECO:0000313" key="4">
    <source>
        <dbReference type="Proteomes" id="UP001610444"/>
    </source>
</evidence>
<evidence type="ECO:0000313" key="3">
    <source>
        <dbReference type="EMBL" id="KAL2851849.1"/>
    </source>
</evidence>
<proteinExistence type="predicted"/>
<dbReference type="EMBL" id="JBFXLR010000017">
    <property type="protein sequence ID" value="KAL2851849.1"/>
    <property type="molecule type" value="Genomic_DNA"/>
</dbReference>
<feature type="domain" description="DUF7730" evidence="2">
    <location>
        <begin position="82"/>
        <end position="258"/>
    </location>
</feature>
<organism evidence="3 4">
    <name type="scientific">Aspergillus pseudodeflectus</name>
    <dbReference type="NCBI Taxonomy" id="176178"/>
    <lineage>
        <taxon>Eukaryota</taxon>
        <taxon>Fungi</taxon>
        <taxon>Dikarya</taxon>
        <taxon>Ascomycota</taxon>
        <taxon>Pezizomycotina</taxon>
        <taxon>Eurotiomycetes</taxon>
        <taxon>Eurotiomycetidae</taxon>
        <taxon>Eurotiales</taxon>
        <taxon>Aspergillaceae</taxon>
        <taxon>Aspergillus</taxon>
        <taxon>Aspergillus subgen. Nidulantes</taxon>
    </lineage>
</organism>
<dbReference type="Pfam" id="PF24864">
    <property type="entry name" value="DUF7730"/>
    <property type="match status" value="1"/>
</dbReference>
<dbReference type="RefSeq" id="XP_070900106.1">
    <property type="nucleotide sequence ID" value="XM_071045401.1"/>
</dbReference>
<reference evidence="3 4" key="1">
    <citation type="submission" date="2024-07" db="EMBL/GenBank/DDBJ databases">
        <title>Section-level genome sequencing and comparative genomics of Aspergillus sections Usti and Cavernicolus.</title>
        <authorList>
            <consortium name="Lawrence Berkeley National Laboratory"/>
            <person name="Nybo J.L."/>
            <person name="Vesth T.C."/>
            <person name="Theobald S."/>
            <person name="Frisvad J.C."/>
            <person name="Larsen T.O."/>
            <person name="Kjaerboelling I."/>
            <person name="Rothschild-Mancinelli K."/>
            <person name="Lyhne E.K."/>
            <person name="Kogle M.E."/>
            <person name="Barry K."/>
            <person name="Clum A."/>
            <person name="Na H."/>
            <person name="Ledsgaard L."/>
            <person name="Lin J."/>
            <person name="Lipzen A."/>
            <person name="Kuo A."/>
            <person name="Riley R."/>
            <person name="Mondo S."/>
            <person name="LaButti K."/>
            <person name="Haridas S."/>
            <person name="Pangalinan J."/>
            <person name="Salamov A.A."/>
            <person name="Simmons B.A."/>
            <person name="Magnuson J.K."/>
            <person name="Chen J."/>
            <person name="Drula E."/>
            <person name="Henrissat B."/>
            <person name="Wiebenga A."/>
            <person name="Lubbers R.J."/>
            <person name="Gomes A.C."/>
            <person name="Macurrencykelacurrency M.R."/>
            <person name="Stajich J."/>
            <person name="Grigoriev I.V."/>
            <person name="Mortensen U.H."/>
            <person name="De vries R.P."/>
            <person name="Baker S.E."/>
            <person name="Andersen M.R."/>
        </authorList>
    </citation>
    <scope>NUCLEOTIDE SEQUENCE [LARGE SCALE GENOMIC DNA]</scope>
    <source>
        <strain evidence="3 4">CBS 756.74</strain>
    </source>
</reference>
<feature type="region of interest" description="Disordered" evidence="1">
    <location>
        <begin position="46"/>
        <end position="67"/>
    </location>
</feature>
<evidence type="ECO:0000256" key="1">
    <source>
        <dbReference type="SAM" id="MobiDB-lite"/>
    </source>
</evidence>
<gene>
    <name evidence="3" type="ORF">BJX68DRAFT_266093</name>
</gene>
<sequence length="331" mass="38088">MFLGDELWPSAPKVCGISSPIALAERGARKVWRKYTGWKPKVYQKPLRRPITPPLDDTEPGRDQDAPVASDYATQKRHGYTHDQSQWLLFKLPPELRMMIYREILSFHVPLILEHRVANGELCSKRVDKPMLHRTHPTLPIEQRKAFERRQRDSLAWSVFGLLACCRRVYTESIPVLYESNTLFVGYLAHLLIIKLQEKVALSRLLTIRSLRVDMAIHSSGTTNVTNTLYQDDISRWRRACNILAGMRGLQSLVVQFWSVDNGADMLPYLEMMAEIRVPHFVVYGACGVYLSRPLPHVVPFRLERGPTVYYRLDWMEYLGTDGLGPGNILD</sequence>
<accession>A0ABR4KJ56</accession>
<keyword evidence="4" id="KW-1185">Reference proteome</keyword>
<dbReference type="PANTHER" id="PTHR38790">
    <property type="entry name" value="2EXR DOMAIN-CONTAINING PROTEIN-RELATED"/>
    <property type="match status" value="1"/>
</dbReference>
<dbReference type="Proteomes" id="UP001610444">
    <property type="component" value="Unassembled WGS sequence"/>
</dbReference>